<feature type="signal peptide" evidence="1">
    <location>
        <begin position="1"/>
        <end position="25"/>
    </location>
</feature>
<feature type="chain" id="PRO_5014191549" evidence="1">
    <location>
        <begin position="26"/>
        <end position="737"/>
    </location>
</feature>
<dbReference type="GO" id="GO:0016787">
    <property type="term" value="F:hydrolase activity"/>
    <property type="evidence" value="ECO:0007669"/>
    <property type="project" value="UniProtKB-KW"/>
</dbReference>
<accession>A0A2H8TGV1</accession>
<evidence type="ECO:0000313" key="2">
    <source>
        <dbReference type="EMBL" id="MBW13325.1"/>
    </source>
</evidence>
<organism evidence="2">
    <name type="scientific">Melanaphis sacchari</name>
    <dbReference type="NCBI Taxonomy" id="742174"/>
    <lineage>
        <taxon>Eukaryota</taxon>
        <taxon>Metazoa</taxon>
        <taxon>Ecdysozoa</taxon>
        <taxon>Arthropoda</taxon>
        <taxon>Hexapoda</taxon>
        <taxon>Insecta</taxon>
        <taxon>Pterygota</taxon>
        <taxon>Neoptera</taxon>
        <taxon>Paraneoptera</taxon>
        <taxon>Hemiptera</taxon>
        <taxon>Sternorrhyncha</taxon>
        <taxon>Aphidomorpha</taxon>
        <taxon>Aphidoidea</taxon>
        <taxon>Aphididae</taxon>
        <taxon>Aphidini</taxon>
        <taxon>Melanaphis</taxon>
    </lineage>
</organism>
<evidence type="ECO:0000256" key="1">
    <source>
        <dbReference type="SAM" id="SignalP"/>
    </source>
</evidence>
<dbReference type="EMBL" id="GFXV01001520">
    <property type="protein sequence ID" value="MBW13325.1"/>
    <property type="molecule type" value="Transcribed_RNA"/>
</dbReference>
<dbReference type="InterPro" id="IPR029071">
    <property type="entry name" value="Ubiquitin-like_domsf"/>
</dbReference>
<sequence>MRYLSIKAPVLIVVIMLLRSKMKLQKKWYQFNDDQVDKLTIKGFNLYTDEELKKSKSMKNIKNHNGEFQSTDAYMLVYMKDIKAEILKTKSIPRKLLPRLTQLVNTCDNNFENKILDCERGKVFVEQMLNLINEIKSSCIKGDGDIISLQWLKYLFKVNPNEHVKAIDNNTILCKHNLLDPEKIYEVKYIGSDLADKLYDTFQGGPRLKLKSSLCLVCVRNKCALTYTKTLTNKQHESITKILKNWSETNDTNSENTETSYWVGNETIKCWQRKYFESFQSFLISSDIPLNTKLPINHEILSAVCEPSSNLCKEIIVNGGMKQENMTYDAEDIIKLKCYNKACEKSNTEVECKDNLLLITNYEKAYFMNNSYMPWKFNDDIICEHGNLTIEKYSKTLVPKEVMDIFQTYFPNASLFVKTTTSCRVCRNEHIRALLCKYTRLTLAKLENYFLRDLLWNKNISVFSRESSPYACISAKFLETFRKFVKAPLDVHIPNFIKNKELLCDDHNKLIYHPGLSLNPTKHEHNKLEIITKKEWKWLLQCYEADFGIFVYFDAQRKFKTSNPEICETCRQKKLLENNMNKLKYNNVQIFIEVEDIEDQNGNCSKKFKQDTTVCENNTGYFNIASTSTANNNMVSPNELRRSERKQIPKVEPVIVSFDNTVFDLKLKIMEVFKVYPTHQYLKTAEGIELVKNDITLGELNILPFSVILAQFHEEKVHKSEVITPQETGFKGTELMH</sequence>
<dbReference type="SUPFAM" id="SSF54236">
    <property type="entry name" value="Ubiquitin-like"/>
    <property type="match status" value="1"/>
</dbReference>
<dbReference type="AlphaFoldDB" id="A0A2H8TGV1"/>
<keyword evidence="2" id="KW-0378">Hydrolase</keyword>
<dbReference type="SUPFAM" id="SSF143791">
    <property type="entry name" value="DUSP-like"/>
    <property type="match status" value="2"/>
</dbReference>
<keyword evidence="1" id="KW-0732">Signal</keyword>
<gene>
    <name evidence="2" type="primary">Usp48_0</name>
</gene>
<dbReference type="InterPro" id="IPR035927">
    <property type="entry name" value="DUSP-like_sf"/>
</dbReference>
<reference evidence="2" key="1">
    <citation type="submission" date="2017-10" db="EMBL/GenBank/DDBJ databases">
        <title>Transcriptome Assembly of Sugarcane Aphid Adults.</title>
        <authorList>
            <person name="Scully E.D."/>
            <person name="Palmer N.A."/>
            <person name="Geib S.M."/>
            <person name="Sarath G."/>
            <person name="Sattler S.E."/>
        </authorList>
    </citation>
    <scope>NUCLEOTIDE SEQUENCE</scope>
    <source>
        <tissue evidence="2">Whole body</tissue>
    </source>
</reference>
<protein>
    <submittedName>
        <fullName evidence="2">Ubiquitin carboxyl-terminal hydrolase 48</fullName>
    </submittedName>
</protein>
<proteinExistence type="predicted"/>
<dbReference type="OrthoDB" id="289038at2759"/>
<name>A0A2H8TGV1_9HEMI</name>